<keyword evidence="2" id="KW-0472">Membrane</keyword>
<feature type="compositionally biased region" description="Basic and acidic residues" evidence="1">
    <location>
        <begin position="228"/>
        <end position="257"/>
    </location>
</feature>
<dbReference type="OrthoDB" id="5513863at2"/>
<evidence type="ECO:0000313" key="3">
    <source>
        <dbReference type="EMBL" id="AKT43059.1"/>
    </source>
</evidence>
<evidence type="ECO:0000313" key="4">
    <source>
        <dbReference type="Proteomes" id="UP000067626"/>
    </source>
</evidence>
<accession>A0A0K1EQI0</accession>
<name>A0A0K1EQI0_CHOCO</name>
<dbReference type="KEGG" id="ccro:CMC5_072860"/>
<dbReference type="EMBL" id="CP012159">
    <property type="protein sequence ID" value="AKT43059.1"/>
    <property type="molecule type" value="Genomic_DNA"/>
</dbReference>
<dbReference type="Proteomes" id="UP000067626">
    <property type="component" value="Chromosome"/>
</dbReference>
<keyword evidence="2" id="KW-0812">Transmembrane</keyword>
<proteinExistence type="predicted"/>
<keyword evidence="4" id="KW-1185">Reference proteome</keyword>
<evidence type="ECO:0000256" key="1">
    <source>
        <dbReference type="SAM" id="MobiDB-lite"/>
    </source>
</evidence>
<sequence length="257" mass="27762">MSDSELTRAPDPYEAEYMSGEPVLYRDKIKAATGFHVLVGVAFLIPLLALASVVWAAVSTGQAVPLQAFIGPVLLTLFLSLLWILFSILRVTVTQRSVYIQYGLFGPRIPLERIERSEAAACDWKRYGGWGIRRGNDGSRAYNIIGDAGRAVRIVWRDDAGKEQVYLVASPNPEGLAQAIERARARVGGRVAAGAKASGARLAPTPVRAAGAPVLDADAEFEAEAEAEAERDVVAAERMTSESDEHVTRGDTKPAKR</sequence>
<protein>
    <submittedName>
        <fullName evidence="3">Uncharacterized protein</fullName>
    </submittedName>
</protein>
<evidence type="ECO:0000256" key="2">
    <source>
        <dbReference type="SAM" id="Phobius"/>
    </source>
</evidence>
<dbReference type="AlphaFoldDB" id="A0A0K1EQI0"/>
<dbReference type="RefSeq" id="WP_050434590.1">
    <property type="nucleotide sequence ID" value="NZ_CP012159.1"/>
</dbReference>
<reference evidence="3 4" key="1">
    <citation type="submission" date="2015-07" db="EMBL/GenBank/DDBJ databases">
        <title>Genome analysis of myxobacterium Chondromyces crocatus Cm c5 reveals a high potential for natural compound synthesis and the genetic basis for the loss of fruiting body formation.</title>
        <authorList>
            <person name="Zaburannyi N."/>
            <person name="Bunk B."/>
            <person name="Maier J."/>
            <person name="Overmann J."/>
            <person name="Mueller R."/>
        </authorList>
    </citation>
    <scope>NUCLEOTIDE SEQUENCE [LARGE SCALE GENOMIC DNA]</scope>
    <source>
        <strain evidence="3 4">Cm c5</strain>
    </source>
</reference>
<organism evidence="3 4">
    <name type="scientific">Chondromyces crocatus</name>
    <dbReference type="NCBI Taxonomy" id="52"/>
    <lineage>
        <taxon>Bacteria</taxon>
        <taxon>Pseudomonadati</taxon>
        <taxon>Myxococcota</taxon>
        <taxon>Polyangia</taxon>
        <taxon>Polyangiales</taxon>
        <taxon>Polyangiaceae</taxon>
        <taxon>Chondromyces</taxon>
    </lineage>
</organism>
<feature type="transmembrane region" description="Helical" evidence="2">
    <location>
        <begin position="35"/>
        <end position="57"/>
    </location>
</feature>
<feature type="transmembrane region" description="Helical" evidence="2">
    <location>
        <begin position="69"/>
        <end position="89"/>
    </location>
</feature>
<gene>
    <name evidence="3" type="ORF">CMC5_072860</name>
</gene>
<keyword evidence="2" id="KW-1133">Transmembrane helix</keyword>
<feature type="region of interest" description="Disordered" evidence="1">
    <location>
        <begin position="221"/>
        <end position="257"/>
    </location>
</feature>